<accession>A0A8J7QVA7</accession>
<dbReference type="InterPro" id="IPR036627">
    <property type="entry name" value="CobW-likC_sf"/>
</dbReference>
<comment type="function">
    <text evidence="5">Zinc chaperone that directly transfers zinc cofactor to target proteins, thereby activating them. Zinc is transferred from the CXCC motif in the GTPase domain to the zinc binding site in target proteins in a process requiring GTP hydrolysis.</text>
</comment>
<organism evidence="8 9">
    <name type="scientific">Tianweitania sediminis</name>
    <dbReference type="NCBI Taxonomy" id="1502156"/>
    <lineage>
        <taxon>Bacteria</taxon>
        <taxon>Pseudomonadati</taxon>
        <taxon>Pseudomonadota</taxon>
        <taxon>Alphaproteobacteria</taxon>
        <taxon>Hyphomicrobiales</taxon>
        <taxon>Phyllobacteriaceae</taxon>
        <taxon>Tianweitania</taxon>
    </lineage>
</organism>
<evidence type="ECO:0000256" key="2">
    <source>
        <dbReference type="ARBA" id="ARBA00022801"/>
    </source>
</evidence>
<feature type="domain" description="CobW C-terminal" evidence="7">
    <location>
        <begin position="211"/>
        <end position="300"/>
    </location>
</feature>
<keyword evidence="2" id="KW-0378">Hydrolase</keyword>
<protein>
    <submittedName>
        <fullName evidence="8">GTP-binding protein</fullName>
    </submittedName>
</protein>
<dbReference type="EMBL" id="JAGIYY010000001">
    <property type="protein sequence ID" value="MBP0437048.1"/>
    <property type="molecule type" value="Genomic_DNA"/>
</dbReference>
<reference evidence="8" key="1">
    <citation type="submission" date="2021-03" db="EMBL/GenBank/DDBJ databases">
        <title>Genome sequencing and assembly of Tianweitania sediminis.</title>
        <authorList>
            <person name="Chhetri G."/>
        </authorList>
    </citation>
    <scope>NUCLEOTIDE SEQUENCE</scope>
    <source>
        <strain evidence="8">Z8</strain>
    </source>
</reference>
<evidence type="ECO:0000256" key="4">
    <source>
        <dbReference type="ARBA" id="ARBA00034320"/>
    </source>
</evidence>
<dbReference type="Proteomes" id="UP000666240">
    <property type="component" value="Unassembled WGS sequence"/>
</dbReference>
<evidence type="ECO:0000256" key="1">
    <source>
        <dbReference type="ARBA" id="ARBA00022741"/>
    </source>
</evidence>
<evidence type="ECO:0000313" key="9">
    <source>
        <dbReference type="Proteomes" id="UP000666240"/>
    </source>
</evidence>
<gene>
    <name evidence="8" type="ORF">J5Y06_00095</name>
</gene>
<proteinExistence type="inferred from homology"/>
<evidence type="ECO:0000256" key="5">
    <source>
        <dbReference type="ARBA" id="ARBA00045658"/>
    </source>
</evidence>
<evidence type="ECO:0000256" key="6">
    <source>
        <dbReference type="ARBA" id="ARBA00049117"/>
    </source>
</evidence>
<dbReference type="RefSeq" id="WP_209333092.1">
    <property type="nucleotide sequence ID" value="NZ_JAGIYY010000001.1"/>
</dbReference>
<dbReference type="Gene3D" id="3.40.50.300">
    <property type="entry name" value="P-loop containing nucleotide triphosphate hydrolases"/>
    <property type="match status" value="1"/>
</dbReference>
<evidence type="ECO:0000256" key="3">
    <source>
        <dbReference type="ARBA" id="ARBA00023186"/>
    </source>
</evidence>
<comment type="caution">
    <text evidence="8">The sequence shown here is derived from an EMBL/GenBank/DDBJ whole genome shotgun (WGS) entry which is preliminary data.</text>
</comment>
<dbReference type="PANTHER" id="PTHR13748:SF62">
    <property type="entry name" value="COBW DOMAIN-CONTAINING PROTEIN"/>
    <property type="match status" value="1"/>
</dbReference>
<dbReference type="GO" id="GO:0000166">
    <property type="term" value="F:nucleotide binding"/>
    <property type="evidence" value="ECO:0007669"/>
    <property type="project" value="UniProtKB-KW"/>
</dbReference>
<dbReference type="SUPFAM" id="SSF52540">
    <property type="entry name" value="P-loop containing nucleoside triphosphate hydrolases"/>
    <property type="match status" value="1"/>
</dbReference>
<dbReference type="Pfam" id="PF02492">
    <property type="entry name" value="cobW"/>
    <property type="match status" value="1"/>
</dbReference>
<dbReference type="GO" id="GO:0016787">
    <property type="term" value="F:hydrolase activity"/>
    <property type="evidence" value="ECO:0007669"/>
    <property type="project" value="UniProtKB-KW"/>
</dbReference>
<dbReference type="InterPro" id="IPR011629">
    <property type="entry name" value="CobW-like_C"/>
</dbReference>
<name>A0A8J7QVA7_9HYPH</name>
<comment type="catalytic activity">
    <reaction evidence="6">
        <text>GTP + H2O = GDP + phosphate + H(+)</text>
        <dbReference type="Rhea" id="RHEA:19669"/>
        <dbReference type="ChEBI" id="CHEBI:15377"/>
        <dbReference type="ChEBI" id="CHEBI:15378"/>
        <dbReference type="ChEBI" id="CHEBI:37565"/>
        <dbReference type="ChEBI" id="CHEBI:43474"/>
        <dbReference type="ChEBI" id="CHEBI:58189"/>
    </reaction>
    <physiologicalReaction direction="left-to-right" evidence="6">
        <dbReference type="Rhea" id="RHEA:19670"/>
    </physiologicalReaction>
</comment>
<dbReference type="SUPFAM" id="SSF90002">
    <property type="entry name" value="Hypothetical protein YjiA, C-terminal domain"/>
    <property type="match status" value="1"/>
</dbReference>
<dbReference type="GO" id="GO:0005737">
    <property type="term" value="C:cytoplasm"/>
    <property type="evidence" value="ECO:0007669"/>
    <property type="project" value="TreeGrafter"/>
</dbReference>
<sequence length="301" mass="32360">MTTPVLLVTGFLGAGKTSFVNAMLAQSGRRRIAAIVNDFGSINIDEELIDTRTDTVVGLANGCVCCTLQGDLLRTIKLLLARDLTPEHIVIEASGVADPAGILQALQDPVLWKSARLDGVVCVVDALDYPTRRSDELWRAQLAGANFIVLSKTGDLEDRKAAELAAALSKAGTPVIDLSREPFPTELFLGTGPTSGFRSTEATPPIHAGRFAKVEWQTEKTITLAGLQAVISEFAPVLMRAKGLLSFTERPGQSFLLQMVGRRVTLEPWDRALTGCRLVLIGERNELAPSELEARLDALAG</sequence>
<dbReference type="PANTHER" id="PTHR13748">
    <property type="entry name" value="COBW-RELATED"/>
    <property type="match status" value="1"/>
</dbReference>
<comment type="similarity">
    <text evidence="4">Belongs to the SIMIBI class G3E GTPase family. ZNG1 subfamily.</text>
</comment>
<dbReference type="Pfam" id="PF07683">
    <property type="entry name" value="CobW_C"/>
    <property type="match status" value="1"/>
</dbReference>
<keyword evidence="3" id="KW-0143">Chaperone</keyword>
<evidence type="ECO:0000313" key="8">
    <source>
        <dbReference type="EMBL" id="MBP0437048.1"/>
    </source>
</evidence>
<dbReference type="CDD" id="cd03112">
    <property type="entry name" value="CobW-like"/>
    <property type="match status" value="1"/>
</dbReference>
<dbReference type="AlphaFoldDB" id="A0A8J7QVA7"/>
<dbReference type="InterPro" id="IPR027417">
    <property type="entry name" value="P-loop_NTPase"/>
</dbReference>
<evidence type="ECO:0000259" key="7">
    <source>
        <dbReference type="SMART" id="SM00833"/>
    </source>
</evidence>
<dbReference type="InterPro" id="IPR051316">
    <property type="entry name" value="Zinc-reg_GTPase_activator"/>
</dbReference>
<keyword evidence="1" id="KW-0547">Nucleotide-binding</keyword>
<dbReference type="SMART" id="SM00833">
    <property type="entry name" value="CobW_C"/>
    <property type="match status" value="1"/>
</dbReference>
<keyword evidence="9" id="KW-1185">Reference proteome</keyword>
<dbReference type="InterPro" id="IPR003495">
    <property type="entry name" value="CobW/HypB/UreG_nucleotide-bd"/>
</dbReference>
<dbReference type="Gene3D" id="3.30.1220.10">
    <property type="entry name" value="CobW-like, C-terminal domain"/>
    <property type="match status" value="1"/>
</dbReference>